<dbReference type="Gene3D" id="1.10.260.40">
    <property type="entry name" value="lambda repressor-like DNA-binding domains"/>
    <property type="match status" value="1"/>
</dbReference>
<name>A0A3N7HWD9_9BURK</name>
<dbReference type="InterPro" id="IPR010982">
    <property type="entry name" value="Lambda_DNA-bd_dom_sf"/>
</dbReference>
<dbReference type="OrthoDB" id="5957380at2"/>
<accession>A0A3N7HWD9</accession>
<comment type="caution">
    <text evidence="2">The sequence shown here is derived from an EMBL/GenBank/DDBJ whole genome shotgun (WGS) entry which is preliminary data.</text>
</comment>
<dbReference type="EMBL" id="QUSW01000001">
    <property type="protein sequence ID" value="RQP26710.1"/>
    <property type="molecule type" value="Genomic_DNA"/>
</dbReference>
<proteinExistence type="predicted"/>
<dbReference type="Proteomes" id="UP000267464">
    <property type="component" value="Unassembled WGS sequence"/>
</dbReference>
<evidence type="ECO:0000256" key="1">
    <source>
        <dbReference type="SAM" id="MobiDB-lite"/>
    </source>
</evidence>
<dbReference type="InterPro" id="IPR001387">
    <property type="entry name" value="Cro/C1-type_HTH"/>
</dbReference>
<dbReference type="AlphaFoldDB" id="A0A3N7HWD9"/>
<protein>
    <submittedName>
        <fullName evidence="2">XRE family transcriptional regulator</fullName>
    </submittedName>
</protein>
<reference evidence="2 3" key="2">
    <citation type="submission" date="2018-12" db="EMBL/GenBank/DDBJ databases">
        <title>Rhizobacter gummiphilus sp. nov., a rubber-degrading bacterium isolated from the soil of a botanical garden in Japan.</title>
        <authorList>
            <person name="Shunsuke S.S."/>
        </authorList>
    </citation>
    <scope>NUCLEOTIDE SEQUENCE [LARGE SCALE GENOMIC DNA]</scope>
    <source>
        <strain evidence="2 3">S-16</strain>
    </source>
</reference>
<keyword evidence="3" id="KW-1185">Reference proteome</keyword>
<evidence type="ECO:0000313" key="3">
    <source>
        <dbReference type="Proteomes" id="UP000267464"/>
    </source>
</evidence>
<feature type="region of interest" description="Disordered" evidence="1">
    <location>
        <begin position="59"/>
        <end position="78"/>
    </location>
</feature>
<evidence type="ECO:0000313" key="2">
    <source>
        <dbReference type="EMBL" id="RQP26710.1"/>
    </source>
</evidence>
<gene>
    <name evidence="2" type="ORF">DZC73_06855</name>
</gene>
<sequence>MRAMPNIAAVLKTEISRIARKEMRSEIQSLKQAVSTQRAQIATLKKRAETAERLLRQLSKGAARATPAKAAAEDDESAGGLRFSAKGLKSLRIKLALSANDMGLLLGATGQSVYNWESGKVRPHAKHLPAIAALRGQGKKEVAKRLEALQAQAS</sequence>
<dbReference type="CDD" id="cd00093">
    <property type="entry name" value="HTH_XRE"/>
    <property type="match status" value="1"/>
</dbReference>
<dbReference type="GO" id="GO:0003677">
    <property type="term" value="F:DNA binding"/>
    <property type="evidence" value="ECO:0007669"/>
    <property type="project" value="InterPro"/>
</dbReference>
<reference evidence="2 3" key="1">
    <citation type="submission" date="2018-08" db="EMBL/GenBank/DDBJ databases">
        <authorList>
            <person name="Khan S.A."/>
            <person name="Jeon C.O."/>
            <person name="Chun B.H."/>
            <person name="Jeong S.E."/>
        </authorList>
    </citation>
    <scope>NUCLEOTIDE SEQUENCE [LARGE SCALE GENOMIC DNA]</scope>
    <source>
        <strain evidence="2 3">S-16</strain>
    </source>
</reference>
<organism evidence="2 3">
    <name type="scientific">Piscinibacter terrae</name>
    <dbReference type="NCBI Taxonomy" id="2496871"/>
    <lineage>
        <taxon>Bacteria</taxon>
        <taxon>Pseudomonadati</taxon>
        <taxon>Pseudomonadota</taxon>
        <taxon>Betaproteobacteria</taxon>
        <taxon>Burkholderiales</taxon>
        <taxon>Sphaerotilaceae</taxon>
        <taxon>Piscinibacter</taxon>
    </lineage>
</organism>
<dbReference type="SUPFAM" id="SSF47413">
    <property type="entry name" value="lambda repressor-like DNA-binding domains"/>
    <property type="match status" value="1"/>
</dbReference>